<dbReference type="RefSeq" id="WP_062803016.1">
    <property type="nucleotide sequence ID" value="NZ_CP014845.1"/>
</dbReference>
<dbReference type="EMBL" id="CP014845">
    <property type="protein sequence ID" value="AMR81203.1"/>
    <property type="molecule type" value="Genomic_DNA"/>
</dbReference>
<keyword evidence="2" id="KW-1185">Reference proteome</keyword>
<gene>
    <name evidence="1" type="ORF">A2G96_25710</name>
</gene>
<dbReference type="KEGG" id="cnan:A2G96_25710"/>
<dbReference type="AlphaFoldDB" id="A0A142JSZ1"/>
<evidence type="ECO:0000313" key="1">
    <source>
        <dbReference type="EMBL" id="AMR81203.1"/>
    </source>
</evidence>
<name>A0A142JSZ1_9BURK</name>
<protein>
    <submittedName>
        <fullName evidence="1">Uncharacterized protein</fullName>
    </submittedName>
</protein>
<reference evidence="1 2" key="1">
    <citation type="submission" date="2016-03" db="EMBL/GenBank/DDBJ databases">
        <title>Complete genome sequence of a novel chlorpyrifos degrading bacterium, Cupriavidus nantongensis sp. X1.</title>
        <authorList>
            <person name="Fang L."/>
        </authorList>
    </citation>
    <scope>NUCLEOTIDE SEQUENCE [LARGE SCALE GENOMIC DNA]</scope>
    <source>
        <strain evidence="1 2">X1</strain>
    </source>
</reference>
<evidence type="ECO:0000313" key="2">
    <source>
        <dbReference type="Proteomes" id="UP000075238"/>
    </source>
</evidence>
<dbReference type="Proteomes" id="UP000075238">
    <property type="component" value="Chromosome 2"/>
</dbReference>
<sequence>MSLCDLCESQLDRPGHVPPHPRLAISATLRMASGQNAFVYRCGHCGETLLLASDDGEVPDRWTRLDADGWR</sequence>
<proteinExistence type="predicted"/>
<organism evidence="1 2">
    <name type="scientific">Cupriavidus nantongensis</name>
    <dbReference type="NCBI Taxonomy" id="1796606"/>
    <lineage>
        <taxon>Bacteria</taxon>
        <taxon>Pseudomonadati</taxon>
        <taxon>Pseudomonadota</taxon>
        <taxon>Betaproteobacteria</taxon>
        <taxon>Burkholderiales</taxon>
        <taxon>Burkholderiaceae</taxon>
        <taxon>Cupriavidus</taxon>
    </lineage>
</organism>
<dbReference type="OrthoDB" id="8969419at2"/>
<accession>A0A142JSZ1</accession>
<dbReference type="STRING" id="1796606.A2G96_25710"/>